<proteinExistence type="predicted"/>
<dbReference type="PROSITE" id="PS50853">
    <property type="entry name" value="FN3"/>
    <property type="match status" value="1"/>
</dbReference>
<accession>A0A2J7QXT7</accession>
<dbReference type="InParanoid" id="A0A2J7QXT7"/>
<evidence type="ECO:0000256" key="1">
    <source>
        <dbReference type="SAM" id="MobiDB-lite"/>
    </source>
</evidence>
<dbReference type="SMART" id="SM00060">
    <property type="entry name" value="FN3"/>
    <property type="match status" value="1"/>
</dbReference>
<dbReference type="InterPro" id="IPR003961">
    <property type="entry name" value="FN3_dom"/>
</dbReference>
<dbReference type="CDD" id="cd00063">
    <property type="entry name" value="FN3"/>
    <property type="match status" value="1"/>
</dbReference>
<feature type="region of interest" description="Disordered" evidence="1">
    <location>
        <begin position="293"/>
        <end position="358"/>
    </location>
</feature>
<protein>
    <recommendedName>
        <fullName evidence="7">Ig-like domain-containing protein</fullName>
    </recommendedName>
</protein>
<keyword evidence="6" id="KW-1185">Reference proteome</keyword>
<dbReference type="InterPro" id="IPR036116">
    <property type="entry name" value="FN3_sf"/>
</dbReference>
<sequence>MLNHNVGQGIIISNQSLVLQGVSRASAGNYTCVGHNTEGDGESNYFYLNVMYAPTCKANQTRVHGVAKQEKANISCQVEANPPDVQFRWTFNNSAESLDVASAHIARSGTSSVVSYTPMTELDYGTLLCWASNRIGNQRVPCVFHIIAAGRPDQVYNCTVSNTSMTSFSVHCSPGFNGGMEQLFLMEVRESQSQVLHYNVSSTVPRFSVTGLEAGSHYQACVYSFNHKGRSEPVVIQASTLRLPEKQLTSEKERPRPGFRFTPMMSVLIGVVSALLIVAVVVGIVLRLQCSHNEDRRKQHKAAAHEQRNRGSSSGGGGSGGEKGGNSPINKLDPGGTESGDSDEKNPDIIPQPSNVEPEAHADYVRKRQHISTIETTSPSRSLLQGAPGGTAAYAGYCTLRNGMPLQDLNNIGSKPKMKPGGQGSSYQSSGCTLPRQHWPTYTSGIRHHQQVPGSSMCTTSYPSPGAVASLHHHSHPHLHHQASLSQLPPEATASSTTAVVKSQKQPLLLAGPALGEEELPTAETPLMVTKRESTV</sequence>
<gene>
    <name evidence="5" type="ORF">B7P43_G04173</name>
</gene>
<reference evidence="5 6" key="1">
    <citation type="submission" date="2017-12" db="EMBL/GenBank/DDBJ databases">
        <title>Hemimetabolous genomes reveal molecular basis of termite eusociality.</title>
        <authorList>
            <person name="Harrison M.C."/>
            <person name="Jongepier E."/>
            <person name="Robertson H.M."/>
            <person name="Arning N."/>
            <person name="Bitard-Feildel T."/>
            <person name="Chao H."/>
            <person name="Childers C.P."/>
            <person name="Dinh H."/>
            <person name="Doddapaneni H."/>
            <person name="Dugan S."/>
            <person name="Gowin J."/>
            <person name="Greiner C."/>
            <person name="Han Y."/>
            <person name="Hu H."/>
            <person name="Hughes D.S.T."/>
            <person name="Huylmans A.-K."/>
            <person name="Kemena C."/>
            <person name="Kremer L.P.M."/>
            <person name="Lee S.L."/>
            <person name="Lopez-Ezquerra A."/>
            <person name="Mallet L."/>
            <person name="Monroy-Kuhn J.M."/>
            <person name="Moser A."/>
            <person name="Murali S.C."/>
            <person name="Muzny D.M."/>
            <person name="Otani S."/>
            <person name="Piulachs M.-D."/>
            <person name="Poelchau M."/>
            <person name="Qu J."/>
            <person name="Schaub F."/>
            <person name="Wada-Katsumata A."/>
            <person name="Worley K.C."/>
            <person name="Xie Q."/>
            <person name="Ylla G."/>
            <person name="Poulsen M."/>
            <person name="Gibbs R.A."/>
            <person name="Schal C."/>
            <person name="Richards S."/>
            <person name="Belles X."/>
            <person name="Korb J."/>
            <person name="Bornberg-Bauer E."/>
        </authorList>
    </citation>
    <scope>NUCLEOTIDE SEQUENCE [LARGE SCALE GENOMIC DNA]</scope>
    <source>
        <tissue evidence="5">Whole body</tissue>
    </source>
</reference>
<evidence type="ECO:0000259" key="4">
    <source>
        <dbReference type="PROSITE" id="PS50853"/>
    </source>
</evidence>
<dbReference type="SUPFAM" id="SSF48726">
    <property type="entry name" value="Immunoglobulin"/>
    <property type="match status" value="2"/>
</dbReference>
<dbReference type="Pfam" id="PF13927">
    <property type="entry name" value="Ig_3"/>
    <property type="match status" value="1"/>
</dbReference>
<evidence type="ECO:0000259" key="3">
    <source>
        <dbReference type="PROSITE" id="PS50835"/>
    </source>
</evidence>
<evidence type="ECO:0000313" key="5">
    <source>
        <dbReference type="EMBL" id="PNF33384.1"/>
    </source>
</evidence>
<dbReference type="PROSITE" id="PS50835">
    <property type="entry name" value="IG_LIKE"/>
    <property type="match status" value="1"/>
</dbReference>
<keyword evidence="2" id="KW-1133">Transmembrane helix</keyword>
<dbReference type="PANTHER" id="PTHR23278:SF25">
    <property type="entry name" value="GH14967P"/>
    <property type="match status" value="1"/>
</dbReference>
<dbReference type="InterPro" id="IPR013783">
    <property type="entry name" value="Ig-like_fold"/>
</dbReference>
<organism evidence="5 6">
    <name type="scientific">Cryptotermes secundus</name>
    <dbReference type="NCBI Taxonomy" id="105785"/>
    <lineage>
        <taxon>Eukaryota</taxon>
        <taxon>Metazoa</taxon>
        <taxon>Ecdysozoa</taxon>
        <taxon>Arthropoda</taxon>
        <taxon>Hexapoda</taxon>
        <taxon>Insecta</taxon>
        <taxon>Pterygota</taxon>
        <taxon>Neoptera</taxon>
        <taxon>Polyneoptera</taxon>
        <taxon>Dictyoptera</taxon>
        <taxon>Blattodea</taxon>
        <taxon>Blattoidea</taxon>
        <taxon>Termitoidae</taxon>
        <taxon>Kalotermitidae</taxon>
        <taxon>Cryptotermitinae</taxon>
        <taxon>Cryptotermes</taxon>
    </lineage>
</organism>
<feature type="transmembrane region" description="Helical" evidence="2">
    <location>
        <begin position="264"/>
        <end position="288"/>
    </location>
</feature>
<comment type="caution">
    <text evidence="5">The sequence shown here is derived from an EMBL/GenBank/DDBJ whole genome shotgun (WGS) entry which is preliminary data.</text>
</comment>
<dbReference type="EMBL" id="NEVH01009372">
    <property type="protein sequence ID" value="PNF33384.1"/>
    <property type="molecule type" value="Genomic_DNA"/>
</dbReference>
<feature type="region of interest" description="Disordered" evidence="1">
    <location>
        <begin position="467"/>
        <end position="498"/>
    </location>
</feature>
<dbReference type="STRING" id="105785.A0A2J7QXT7"/>
<feature type="region of interest" description="Disordered" evidence="1">
    <location>
        <begin position="512"/>
        <end position="536"/>
    </location>
</feature>
<dbReference type="InterPro" id="IPR036179">
    <property type="entry name" value="Ig-like_dom_sf"/>
</dbReference>
<keyword evidence="2" id="KW-0472">Membrane</keyword>
<evidence type="ECO:0000313" key="6">
    <source>
        <dbReference type="Proteomes" id="UP000235965"/>
    </source>
</evidence>
<feature type="compositionally biased region" description="Gly residues" evidence="1">
    <location>
        <begin position="313"/>
        <end position="324"/>
    </location>
</feature>
<feature type="region of interest" description="Disordered" evidence="1">
    <location>
        <begin position="408"/>
        <end position="433"/>
    </location>
</feature>
<feature type="compositionally biased region" description="Basic residues" evidence="1">
    <location>
        <begin position="471"/>
        <end position="481"/>
    </location>
</feature>
<dbReference type="SUPFAM" id="SSF49265">
    <property type="entry name" value="Fibronectin type III"/>
    <property type="match status" value="1"/>
</dbReference>
<dbReference type="Proteomes" id="UP000235965">
    <property type="component" value="Unassembled WGS sequence"/>
</dbReference>
<evidence type="ECO:0008006" key="7">
    <source>
        <dbReference type="Google" id="ProtNLM"/>
    </source>
</evidence>
<dbReference type="OrthoDB" id="6431884at2759"/>
<evidence type="ECO:0000256" key="2">
    <source>
        <dbReference type="SAM" id="Phobius"/>
    </source>
</evidence>
<dbReference type="AlphaFoldDB" id="A0A2J7QXT7"/>
<keyword evidence="2" id="KW-0812">Transmembrane</keyword>
<feature type="compositionally biased region" description="Basic and acidic residues" evidence="1">
    <location>
        <begin position="293"/>
        <end position="309"/>
    </location>
</feature>
<dbReference type="Gene3D" id="2.60.40.10">
    <property type="entry name" value="Immunoglobulins"/>
    <property type="match status" value="3"/>
</dbReference>
<dbReference type="PANTHER" id="PTHR23278">
    <property type="entry name" value="SIDESTEP PROTEIN"/>
    <property type="match status" value="1"/>
</dbReference>
<feature type="domain" description="Fibronectin type-III" evidence="4">
    <location>
        <begin position="154"/>
        <end position="246"/>
    </location>
</feature>
<dbReference type="Pfam" id="PF00041">
    <property type="entry name" value="fn3"/>
    <property type="match status" value="1"/>
</dbReference>
<dbReference type="InterPro" id="IPR007110">
    <property type="entry name" value="Ig-like_dom"/>
</dbReference>
<name>A0A2J7QXT7_9NEOP</name>
<feature type="domain" description="Ig-like" evidence="3">
    <location>
        <begin position="54"/>
        <end position="133"/>
    </location>
</feature>